<reference evidence="2 3" key="1">
    <citation type="submission" date="2020-05" db="EMBL/GenBank/DDBJ databases">
        <title>Strain PA2F3 complete genome.</title>
        <authorList>
            <person name="Kim Y.-S."/>
            <person name="Kim S.-J."/>
            <person name="Jung H.-k."/>
            <person name="Kim S.-E."/>
            <person name="Kim K.-H."/>
        </authorList>
    </citation>
    <scope>NUCLEOTIDE SEQUENCE [LARGE SCALE GENOMIC DNA]</scope>
    <source>
        <strain evidence="2 3">PA2F3</strain>
    </source>
</reference>
<proteinExistence type="predicted"/>
<dbReference type="AlphaFoldDB" id="A0A7D4Q7K1"/>
<dbReference type="RefSeq" id="WP_172989540.1">
    <property type="nucleotide sequence ID" value="NZ_CP054038.1"/>
</dbReference>
<evidence type="ECO:0000313" key="3">
    <source>
        <dbReference type="Proteomes" id="UP000502498"/>
    </source>
</evidence>
<sequence>MPSITPTDIPLHLARDPGSRGAHRRTTLVRVRPGVYADAARWAQLRPWERYRARVRAVAASWRDPVFCLESAAVLLGAPVFDEPRDIHILDPGGKSRRVGDVVVHATRDEVGPERRDGIALTPLVATAVALCRIIPPAFALAVADHALRSIDEPIDFAAIGRAQSDRRGRAALDWVSERATAAAESVGESISRAVIEWLGFEEPELQVVFQHEGFTDRVDFAWRRARVLGESDGWGKYDAGDAHAVRAHFVGEKRREDRLRRHEGPMARWEYRDAMRAVPLGEKLALAGLEATRPPHLAMLATLRHNPRSLPRTAR</sequence>
<accession>A0A7D4Q7K1</accession>
<feature type="region of interest" description="Disordered" evidence="1">
    <location>
        <begin position="1"/>
        <end position="22"/>
    </location>
</feature>
<protein>
    <submittedName>
        <fullName evidence="2">Uncharacterized protein</fullName>
    </submittedName>
</protein>
<gene>
    <name evidence="2" type="ORF">HQM25_06735</name>
</gene>
<organism evidence="2 3">
    <name type="scientific">Microbacterium hominis</name>
    <dbReference type="NCBI Taxonomy" id="162426"/>
    <lineage>
        <taxon>Bacteria</taxon>
        <taxon>Bacillati</taxon>
        <taxon>Actinomycetota</taxon>
        <taxon>Actinomycetes</taxon>
        <taxon>Micrococcales</taxon>
        <taxon>Microbacteriaceae</taxon>
        <taxon>Microbacterium</taxon>
    </lineage>
</organism>
<dbReference type="EMBL" id="CP054038">
    <property type="protein sequence ID" value="QKJ19099.1"/>
    <property type="molecule type" value="Genomic_DNA"/>
</dbReference>
<evidence type="ECO:0000256" key="1">
    <source>
        <dbReference type="SAM" id="MobiDB-lite"/>
    </source>
</evidence>
<evidence type="ECO:0000313" key="2">
    <source>
        <dbReference type="EMBL" id="QKJ19099.1"/>
    </source>
</evidence>
<name>A0A7D4Q7K1_9MICO</name>
<dbReference type="Proteomes" id="UP000502498">
    <property type="component" value="Chromosome"/>
</dbReference>